<dbReference type="eggNOG" id="ENOG5032TWM">
    <property type="taxonomic scope" value="Bacteria"/>
</dbReference>
<reference evidence="2 3" key="1">
    <citation type="submission" date="2014-01" db="EMBL/GenBank/DDBJ databases">
        <title>Marinomonas ushuaiensis DSM 15871 Genome Sequencing.</title>
        <authorList>
            <person name="Lai Q."/>
            <person name="Shao Z.S."/>
        </authorList>
    </citation>
    <scope>NUCLEOTIDE SEQUENCE [LARGE SCALE GENOMIC DNA]</scope>
    <source>
        <strain evidence="2 3">DSM 15871</strain>
    </source>
</reference>
<dbReference type="EMBL" id="JAMB01000002">
    <property type="protein sequence ID" value="ETX11931.1"/>
    <property type="molecule type" value="Genomic_DNA"/>
</dbReference>
<feature type="chain" id="PRO_5004977464" evidence="1">
    <location>
        <begin position="18"/>
        <end position="114"/>
    </location>
</feature>
<proteinExistence type="predicted"/>
<protein>
    <submittedName>
        <fullName evidence="2">Uncharacterized protein</fullName>
    </submittedName>
</protein>
<name>X7E9S7_9GAMM</name>
<dbReference type="Proteomes" id="UP000054058">
    <property type="component" value="Unassembled WGS sequence"/>
</dbReference>
<comment type="caution">
    <text evidence="2">The sequence shown here is derived from an EMBL/GenBank/DDBJ whole genome shotgun (WGS) entry which is preliminary data.</text>
</comment>
<dbReference type="AlphaFoldDB" id="X7E9S7"/>
<evidence type="ECO:0000313" key="2">
    <source>
        <dbReference type="EMBL" id="ETX11931.1"/>
    </source>
</evidence>
<accession>X7E9S7</accession>
<gene>
    <name evidence="2" type="ORF">MUS1_08305</name>
</gene>
<evidence type="ECO:0000313" key="3">
    <source>
        <dbReference type="Proteomes" id="UP000054058"/>
    </source>
</evidence>
<feature type="signal peptide" evidence="1">
    <location>
        <begin position="1"/>
        <end position="17"/>
    </location>
</feature>
<keyword evidence="3" id="KW-1185">Reference proteome</keyword>
<sequence length="114" mass="13013">MKNLYLILLFVTLPSFATEVLETKNYRVSIESRCMEGEVSCSNYIYKGMSKKSGSEIQLKGSSWHTKCADGSPCRFLGYQFKNGNITYYVHQDGLLEVIQNKNKVLLSEQGNWL</sequence>
<organism evidence="2 3">
    <name type="scientific">Marinomonas ushuaiensis DSM 15871</name>
    <dbReference type="NCBI Taxonomy" id="1122207"/>
    <lineage>
        <taxon>Bacteria</taxon>
        <taxon>Pseudomonadati</taxon>
        <taxon>Pseudomonadota</taxon>
        <taxon>Gammaproteobacteria</taxon>
        <taxon>Oceanospirillales</taxon>
        <taxon>Oceanospirillaceae</taxon>
        <taxon>Marinomonas</taxon>
    </lineage>
</organism>
<evidence type="ECO:0000256" key="1">
    <source>
        <dbReference type="SAM" id="SignalP"/>
    </source>
</evidence>
<dbReference type="OrthoDB" id="512976at2"/>
<dbReference type="RefSeq" id="WP_036159755.1">
    <property type="nucleotide sequence ID" value="NZ_JAMB01000002.1"/>
</dbReference>
<keyword evidence="1" id="KW-0732">Signal</keyword>